<gene>
    <name evidence="1" type="ORF">GALL_379330</name>
</gene>
<dbReference type="EMBL" id="MLJW01001078">
    <property type="protein sequence ID" value="OIQ80315.1"/>
    <property type="molecule type" value="Genomic_DNA"/>
</dbReference>
<organism evidence="1">
    <name type="scientific">mine drainage metagenome</name>
    <dbReference type="NCBI Taxonomy" id="410659"/>
    <lineage>
        <taxon>unclassified sequences</taxon>
        <taxon>metagenomes</taxon>
        <taxon>ecological metagenomes</taxon>
    </lineage>
</organism>
<name>A0A1J5QS52_9ZZZZ</name>
<proteinExistence type="predicted"/>
<sequence length="167" mass="17340">MDEFGRLELLFVLREAVGEEDQRTRECANGRARICFEEGVEPVRVGLSAGVARCLVEKLIGGAHAVRAPEIDPSEVCDALEQVLGRHDVADAAKLGSDRVDGMGCDGSGRDGALGAQACGVECEGPLQAAEPVDELGDLATRGAGLAKLPVQGAVAAGGQWSGAWWT</sequence>
<protein>
    <submittedName>
        <fullName evidence="1">Uncharacterized protein</fullName>
    </submittedName>
</protein>
<reference evidence="1" key="1">
    <citation type="submission" date="2016-10" db="EMBL/GenBank/DDBJ databases">
        <title>Sequence of Gallionella enrichment culture.</title>
        <authorList>
            <person name="Poehlein A."/>
            <person name="Muehling M."/>
            <person name="Daniel R."/>
        </authorList>
    </citation>
    <scope>NUCLEOTIDE SEQUENCE</scope>
</reference>
<evidence type="ECO:0000313" key="1">
    <source>
        <dbReference type="EMBL" id="OIQ80315.1"/>
    </source>
</evidence>
<comment type="caution">
    <text evidence="1">The sequence shown here is derived from an EMBL/GenBank/DDBJ whole genome shotgun (WGS) entry which is preliminary data.</text>
</comment>
<dbReference type="AlphaFoldDB" id="A0A1J5QS52"/>
<accession>A0A1J5QS52</accession>